<keyword evidence="1" id="KW-0812">Transmembrane</keyword>
<protein>
    <submittedName>
        <fullName evidence="2">Uncharacterized protein</fullName>
    </submittedName>
</protein>
<dbReference type="AlphaFoldDB" id="A0A0V8JLZ1"/>
<reference evidence="2 3" key="1">
    <citation type="submission" date="2015-11" db="EMBL/GenBank/DDBJ databases">
        <title>Bacillus caseinolyticus sp nov.</title>
        <authorList>
            <person name="Dastager S.G."/>
            <person name="Mawlankar R."/>
        </authorList>
    </citation>
    <scope>NUCLEOTIDE SEQUENCE [LARGE SCALE GENOMIC DNA]</scope>
    <source>
        <strain evidence="2 3">SGD-V-76</strain>
    </source>
</reference>
<evidence type="ECO:0000256" key="1">
    <source>
        <dbReference type="SAM" id="Phobius"/>
    </source>
</evidence>
<feature type="transmembrane region" description="Helical" evidence="1">
    <location>
        <begin position="33"/>
        <end position="51"/>
    </location>
</feature>
<dbReference type="Pfam" id="PF17259">
    <property type="entry name" value="DUF5325"/>
    <property type="match status" value="1"/>
</dbReference>
<keyword evidence="1" id="KW-0472">Membrane</keyword>
<proteinExistence type="predicted"/>
<accession>A0A0V8JLZ1</accession>
<dbReference type="Proteomes" id="UP000053681">
    <property type="component" value="Unassembled WGS sequence"/>
</dbReference>
<dbReference type="InterPro" id="IPR035211">
    <property type="entry name" value="DUF5325"/>
</dbReference>
<evidence type="ECO:0000313" key="2">
    <source>
        <dbReference type="EMBL" id="KSU88053.1"/>
    </source>
</evidence>
<dbReference type="RefSeq" id="WP_025909116.1">
    <property type="nucleotide sequence ID" value="NZ_KQ758646.1"/>
</dbReference>
<organism evidence="2 3">
    <name type="scientific">Priestia veravalensis</name>
    <dbReference type="NCBI Taxonomy" id="1414648"/>
    <lineage>
        <taxon>Bacteria</taxon>
        <taxon>Bacillati</taxon>
        <taxon>Bacillota</taxon>
        <taxon>Bacilli</taxon>
        <taxon>Bacillales</taxon>
        <taxon>Bacillaceae</taxon>
        <taxon>Priestia</taxon>
    </lineage>
</organism>
<evidence type="ECO:0000313" key="3">
    <source>
        <dbReference type="Proteomes" id="UP000053681"/>
    </source>
</evidence>
<sequence>MKNIKWVFVLYAMLATFSIMAIGIFIGEGSATGVIGSIVALVAIMGFGFTTKKKMREKNQL</sequence>
<feature type="transmembrane region" description="Helical" evidence="1">
    <location>
        <begin position="7"/>
        <end position="27"/>
    </location>
</feature>
<keyword evidence="1" id="KW-1133">Transmembrane helix</keyword>
<name>A0A0V8JLZ1_9BACI</name>
<comment type="caution">
    <text evidence="2">The sequence shown here is derived from an EMBL/GenBank/DDBJ whole genome shotgun (WGS) entry which is preliminary data.</text>
</comment>
<dbReference type="GeneID" id="93681766"/>
<keyword evidence="3" id="KW-1185">Reference proteome</keyword>
<dbReference type="EMBL" id="LNQP01000030">
    <property type="protein sequence ID" value="KSU88053.1"/>
    <property type="molecule type" value="Genomic_DNA"/>
</dbReference>
<gene>
    <name evidence="2" type="ORF">AS180_10125</name>
</gene>